<reference evidence="2 3" key="1">
    <citation type="submission" date="2024-09" db="EMBL/GenBank/DDBJ databases">
        <authorList>
            <person name="Sun Q."/>
            <person name="Mori K."/>
        </authorList>
    </citation>
    <scope>NUCLEOTIDE SEQUENCE [LARGE SCALE GENOMIC DNA]</scope>
    <source>
        <strain evidence="2 3">TBRC 1851</strain>
    </source>
</reference>
<proteinExistence type="predicted"/>
<dbReference type="EMBL" id="JBHMQT010000005">
    <property type="protein sequence ID" value="MFC0861470.1"/>
    <property type="molecule type" value="Genomic_DNA"/>
</dbReference>
<comment type="caution">
    <text evidence="2">The sequence shown here is derived from an EMBL/GenBank/DDBJ whole genome shotgun (WGS) entry which is preliminary data.</text>
</comment>
<evidence type="ECO:0000256" key="1">
    <source>
        <dbReference type="SAM" id="MobiDB-lite"/>
    </source>
</evidence>
<dbReference type="Proteomes" id="UP001589870">
    <property type="component" value="Unassembled WGS sequence"/>
</dbReference>
<organism evidence="2 3">
    <name type="scientific">Sphaerimonospora cavernae</name>
    <dbReference type="NCBI Taxonomy" id="1740611"/>
    <lineage>
        <taxon>Bacteria</taxon>
        <taxon>Bacillati</taxon>
        <taxon>Actinomycetota</taxon>
        <taxon>Actinomycetes</taxon>
        <taxon>Streptosporangiales</taxon>
        <taxon>Streptosporangiaceae</taxon>
        <taxon>Sphaerimonospora</taxon>
    </lineage>
</organism>
<protein>
    <submittedName>
        <fullName evidence="2">Uncharacterized protein</fullName>
    </submittedName>
</protein>
<evidence type="ECO:0000313" key="2">
    <source>
        <dbReference type="EMBL" id="MFC0861470.1"/>
    </source>
</evidence>
<keyword evidence="3" id="KW-1185">Reference proteome</keyword>
<name>A0ABV6TZ44_9ACTN</name>
<accession>A0ABV6TZ44</accession>
<sequence>MRRIRITRTPRIPSTRRTEFTTGPVDPVLDRKKTSGAGETFRRALPDDLDLRSPSGRPLPY</sequence>
<feature type="region of interest" description="Disordered" evidence="1">
    <location>
        <begin position="1"/>
        <end position="61"/>
    </location>
</feature>
<evidence type="ECO:0000313" key="3">
    <source>
        <dbReference type="Proteomes" id="UP001589870"/>
    </source>
</evidence>
<dbReference type="RefSeq" id="WP_394299712.1">
    <property type="nucleotide sequence ID" value="NZ_JBHMQT010000005.1"/>
</dbReference>
<feature type="compositionally biased region" description="Basic and acidic residues" evidence="1">
    <location>
        <begin position="40"/>
        <end position="51"/>
    </location>
</feature>
<gene>
    <name evidence="2" type="ORF">ACFHYQ_04075</name>
</gene>